<dbReference type="AlphaFoldDB" id="A0A9Q0M017"/>
<name>A0A9Q0M017_ANAIG</name>
<reference evidence="2" key="1">
    <citation type="submission" date="2022-10" db="EMBL/GenBank/DDBJ databases">
        <title>Novel sulphate-reducing endosymbionts in the free-living metamonad Anaeramoeba.</title>
        <authorList>
            <person name="Jerlstrom-Hultqvist J."/>
            <person name="Cepicka I."/>
            <person name="Gallot-Lavallee L."/>
            <person name="Salas-Leiva D."/>
            <person name="Curtis B.A."/>
            <person name="Zahonova K."/>
            <person name="Pipaliya S."/>
            <person name="Dacks J."/>
            <person name="Roger A.J."/>
        </authorList>
    </citation>
    <scope>NUCLEOTIDE SEQUENCE</scope>
    <source>
        <strain evidence="2">BMAN</strain>
    </source>
</reference>
<evidence type="ECO:0000313" key="2">
    <source>
        <dbReference type="EMBL" id="KAJ5080420.1"/>
    </source>
</evidence>
<protein>
    <submittedName>
        <fullName evidence="2">Uncharacterized protein</fullName>
    </submittedName>
</protein>
<organism evidence="2 3">
    <name type="scientific">Anaeramoeba ignava</name>
    <name type="common">Anaerobic marine amoeba</name>
    <dbReference type="NCBI Taxonomy" id="1746090"/>
    <lineage>
        <taxon>Eukaryota</taxon>
        <taxon>Metamonada</taxon>
        <taxon>Anaeramoebidae</taxon>
        <taxon>Anaeramoeba</taxon>
    </lineage>
</organism>
<gene>
    <name evidence="2" type="ORF">M0811_03905</name>
</gene>
<keyword evidence="1" id="KW-0812">Transmembrane</keyword>
<evidence type="ECO:0000256" key="1">
    <source>
        <dbReference type="SAM" id="Phobius"/>
    </source>
</evidence>
<dbReference type="Proteomes" id="UP001149090">
    <property type="component" value="Unassembled WGS sequence"/>
</dbReference>
<keyword evidence="1" id="KW-0472">Membrane</keyword>
<sequence>MFFLDRITYFKKKITIKKRSAKVPGPEVERTSDKNFNIHLIECEDFFLFEFQLFGLLFVIAISFMKALLRFFLFYKVGIKACDSTGLTV</sequence>
<proteinExistence type="predicted"/>
<dbReference type="EMBL" id="JAPDFW010000011">
    <property type="protein sequence ID" value="KAJ5080420.1"/>
    <property type="molecule type" value="Genomic_DNA"/>
</dbReference>
<keyword evidence="1" id="KW-1133">Transmembrane helix</keyword>
<keyword evidence="3" id="KW-1185">Reference proteome</keyword>
<feature type="transmembrane region" description="Helical" evidence="1">
    <location>
        <begin position="46"/>
        <end position="69"/>
    </location>
</feature>
<comment type="caution">
    <text evidence="2">The sequence shown here is derived from an EMBL/GenBank/DDBJ whole genome shotgun (WGS) entry which is preliminary data.</text>
</comment>
<evidence type="ECO:0000313" key="3">
    <source>
        <dbReference type="Proteomes" id="UP001149090"/>
    </source>
</evidence>
<accession>A0A9Q0M017</accession>